<comment type="subcellular location">
    <subcellularLocation>
        <location evidence="1">Membrane</location>
        <topology evidence="1">Multi-pass membrane protein</topology>
    </subcellularLocation>
</comment>
<dbReference type="InterPro" id="IPR051533">
    <property type="entry name" value="WaaL-like"/>
</dbReference>
<gene>
    <name evidence="7" type="ORF">E3O32_10830</name>
</gene>
<feature type="domain" description="O-antigen ligase-related" evidence="6">
    <location>
        <begin position="227"/>
        <end position="354"/>
    </location>
</feature>
<protein>
    <submittedName>
        <fullName evidence="7">O-antigen ligase family protein</fullName>
    </submittedName>
</protein>
<dbReference type="PANTHER" id="PTHR37422">
    <property type="entry name" value="TEICHURONIC ACID BIOSYNTHESIS PROTEIN TUAE"/>
    <property type="match status" value="1"/>
</dbReference>
<dbReference type="PANTHER" id="PTHR37422:SF13">
    <property type="entry name" value="LIPOPOLYSACCHARIDE BIOSYNTHESIS PROTEIN PA4999-RELATED"/>
    <property type="match status" value="1"/>
</dbReference>
<feature type="transmembrane region" description="Helical" evidence="5">
    <location>
        <begin position="382"/>
        <end position="402"/>
    </location>
</feature>
<evidence type="ECO:0000313" key="7">
    <source>
        <dbReference type="EMBL" id="TFC03101.1"/>
    </source>
</evidence>
<name>A0A4R8W5K0_9MICO</name>
<feature type="transmembrane region" description="Helical" evidence="5">
    <location>
        <begin position="78"/>
        <end position="97"/>
    </location>
</feature>
<feature type="transmembrane region" description="Helical" evidence="5">
    <location>
        <begin position="109"/>
        <end position="126"/>
    </location>
</feature>
<evidence type="ECO:0000256" key="3">
    <source>
        <dbReference type="ARBA" id="ARBA00022989"/>
    </source>
</evidence>
<dbReference type="GO" id="GO:0016020">
    <property type="term" value="C:membrane"/>
    <property type="evidence" value="ECO:0007669"/>
    <property type="project" value="UniProtKB-SubCell"/>
</dbReference>
<dbReference type="AlphaFoldDB" id="A0A4R8W5K0"/>
<evidence type="ECO:0000259" key="6">
    <source>
        <dbReference type="Pfam" id="PF04932"/>
    </source>
</evidence>
<keyword evidence="4 5" id="KW-0472">Membrane</keyword>
<accession>A0A4R8W5K0</accession>
<keyword evidence="3 5" id="KW-1133">Transmembrane helix</keyword>
<keyword evidence="8" id="KW-1185">Reference proteome</keyword>
<sequence>MPERGTSPPAFFIEAKWLVSTYILALMFVPANLTISALGSIGTPAVIVGLLGLLLWIGAQMNRTYSTLTPRQPIRSAMLIFFIFILVSYVVATVRPIESLELNGADRGLLLIASWLGLVLLSGDGLPGVDRIESTLRLLVMTGAVVAVIGIVQFGTGNPLVDVIQIPGLSANNDLTSIYNREGFTRAAGTSTHPIEFGVILSMILPVALHFALSDLHRNRIVRWFPVAVIAFAVPITISRSAIVGVVVALVILLPTWPAGRRRISYLTIAALLVVIYVAIPGMIGTLTKLFTGITEDSSARSRTDSYALAFDFIQRSPLFGRGFSTFLPQYRILDNQYLGLLIEVGVVGTVALLAVFSVAIVTGLRARRLASDPKARSLAQALVAMAAAGACSFATFDAFGFPQASGLMFLSVGMIGALSNAVKLQARPGTSLTMTTPL</sequence>
<feature type="transmembrane region" description="Helical" evidence="5">
    <location>
        <begin position="12"/>
        <end position="29"/>
    </location>
</feature>
<keyword evidence="7" id="KW-0436">Ligase</keyword>
<evidence type="ECO:0000256" key="1">
    <source>
        <dbReference type="ARBA" id="ARBA00004141"/>
    </source>
</evidence>
<evidence type="ECO:0000256" key="5">
    <source>
        <dbReference type="SAM" id="Phobius"/>
    </source>
</evidence>
<proteinExistence type="predicted"/>
<evidence type="ECO:0000256" key="4">
    <source>
        <dbReference type="ARBA" id="ARBA00023136"/>
    </source>
</evidence>
<feature type="transmembrane region" description="Helical" evidence="5">
    <location>
        <begin position="266"/>
        <end position="284"/>
    </location>
</feature>
<organism evidence="7 8">
    <name type="scientific">Cryobacterium mannosilyticum</name>
    <dbReference type="NCBI Taxonomy" id="1259190"/>
    <lineage>
        <taxon>Bacteria</taxon>
        <taxon>Bacillati</taxon>
        <taxon>Actinomycetota</taxon>
        <taxon>Actinomycetes</taxon>
        <taxon>Micrococcales</taxon>
        <taxon>Microbacteriaceae</taxon>
        <taxon>Cryobacterium</taxon>
    </lineage>
</organism>
<feature type="transmembrane region" description="Helical" evidence="5">
    <location>
        <begin position="224"/>
        <end position="254"/>
    </location>
</feature>
<dbReference type="RefSeq" id="WP_134509390.1">
    <property type="nucleotide sequence ID" value="NZ_SOFM01000029.1"/>
</dbReference>
<reference evidence="7 8" key="1">
    <citation type="submission" date="2019-03" db="EMBL/GenBank/DDBJ databases">
        <title>Genomics of glacier-inhabiting Cryobacterium strains.</title>
        <authorList>
            <person name="Liu Q."/>
            <person name="Xin Y.-H."/>
        </authorList>
    </citation>
    <scope>NUCLEOTIDE SEQUENCE [LARGE SCALE GENOMIC DNA]</scope>
    <source>
        <strain evidence="7 8">RHLT2-21</strain>
    </source>
</reference>
<feature type="transmembrane region" description="Helical" evidence="5">
    <location>
        <begin position="138"/>
        <end position="156"/>
    </location>
</feature>
<feature type="transmembrane region" description="Helical" evidence="5">
    <location>
        <begin position="338"/>
        <end position="362"/>
    </location>
</feature>
<dbReference type="InterPro" id="IPR007016">
    <property type="entry name" value="O-antigen_ligase-rel_domated"/>
</dbReference>
<feature type="transmembrane region" description="Helical" evidence="5">
    <location>
        <begin position="35"/>
        <end position="57"/>
    </location>
</feature>
<keyword evidence="2 5" id="KW-0812">Transmembrane</keyword>
<evidence type="ECO:0000256" key="2">
    <source>
        <dbReference type="ARBA" id="ARBA00022692"/>
    </source>
</evidence>
<dbReference type="Proteomes" id="UP000297643">
    <property type="component" value="Unassembled WGS sequence"/>
</dbReference>
<comment type="caution">
    <text evidence="7">The sequence shown here is derived from an EMBL/GenBank/DDBJ whole genome shotgun (WGS) entry which is preliminary data.</text>
</comment>
<dbReference type="Pfam" id="PF04932">
    <property type="entry name" value="Wzy_C"/>
    <property type="match status" value="1"/>
</dbReference>
<feature type="transmembrane region" description="Helical" evidence="5">
    <location>
        <begin position="408"/>
        <end position="425"/>
    </location>
</feature>
<dbReference type="GO" id="GO:0016874">
    <property type="term" value="F:ligase activity"/>
    <property type="evidence" value="ECO:0007669"/>
    <property type="project" value="UniProtKB-KW"/>
</dbReference>
<dbReference type="EMBL" id="SOFM01000029">
    <property type="protein sequence ID" value="TFC03101.1"/>
    <property type="molecule type" value="Genomic_DNA"/>
</dbReference>
<evidence type="ECO:0000313" key="8">
    <source>
        <dbReference type="Proteomes" id="UP000297643"/>
    </source>
</evidence>